<sequence>MLWVVARCRCVLRPWKSESHLECFQIDSWIAEEIVDITSRLELYL</sequence>
<dbReference type="Proteomes" id="UP000036681">
    <property type="component" value="Unplaced"/>
</dbReference>
<proteinExistence type="predicted"/>
<organism evidence="1 2">
    <name type="scientific">Ascaris lumbricoides</name>
    <name type="common">Giant roundworm</name>
    <dbReference type="NCBI Taxonomy" id="6252"/>
    <lineage>
        <taxon>Eukaryota</taxon>
        <taxon>Metazoa</taxon>
        <taxon>Ecdysozoa</taxon>
        <taxon>Nematoda</taxon>
        <taxon>Chromadorea</taxon>
        <taxon>Rhabditida</taxon>
        <taxon>Spirurina</taxon>
        <taxon>Ascaridomorpha</taxon>
        <taxon>Ascaridoidea</taxon>
        <taxon>Ascarididae</taxon>
        <taxon>Ascaris</taxon>
    </lineage>
</organism>
<evidence type="ECO:0000313" key="2">
    <source>
        <dbReference type="WBParaSite" id="ALUE_0000404201-mRNA-1"/>
    </source>
</evidence>
<accession>A0A0M3HPY3</accession>
<dbReference type="WBParaSite" id="ALUE_0000404201-mRNA-1">
    <property type="protein sequence ID" value="ALUE_0000404201-mRNA-1"/>
    <property type="gene ID" value="ALUE_0000404201"/>
</dbReference>
<protein>
    <submittedName>
        <fullName evidence="2">Uncharacterized protein</fullName>
    </submittedName>
</protein>
<name>A0A0M3HPY3_ASCLU</name>
<evidence type="ECO:0000313" key="1">
    <source>
        <dbReference type="Proteomes" id="UP000036681"/>
    </source>
</evidence>
<keyword evidence="1" id="KW-1185">Reference proteome</keyword>
<dbReference type="AlphaFoldDB" id="A0A0M3HPY3"/>
<reference evidence="2" key="1">
    <citation type="submission" date="2017-02" db="UniProtKB">
        <authorList>
            <consortium name="WormBaseParasite"/>
        </authorList>
    </citation>
    <scope>IDENTIFICATION</scope>
</reference>